<dbReference type="InterPro" id="IPR041408">
    <property type="entry name" value="Hcp_Tssd"/>
</dbReference>
<dbReference type="AlphaFoldDB" id="A0A939G4S5"/>
<evidence type="ECO:0000313" key="1">
    <source>
        <dbReference type="EMBL" id="MBO0932104.1"/>
    </source>
</evidence>
<gene>
    <name evidence="1" type="ORF">J2I48_13920</name>
</gene>
<name>A0A939G4S5_9BACT</name>
<evidence type="ECO:0000313" key="2">
    <source>
        <dbReference type="Proteomes" id="UP000664795"/>
    </source>
</evidence>
<reference evidence="1 2" key="1">
    <citation type="submission" date="2021-03" db="EMBL/GenBank/DDBJ databases">
        <title>Fibrella sp. HMF5036 genome sequencing and assembly.</title>
        <authorList>
            <person name="Kang H."/>
            <person name="Kim H."/>
            <person name="Bae S."/>
            <person name="Joh K."/>
        </authorList>
    </citation>
    <scope>NUCLEOTIDE SEQUENCE [LARGE SCALE GENOMIC DNA]</scope>
    <source>
        <strain evidence="1 2">HMF5036</strain>
    </source>
</reference>
<dbReference type="CDD" id="cd20745">
    <property type="entry name" value="FIX_RhsA_AHH_HNH-like"/>
    <property type="match status" value="1"/>
</dbReference>
<dbReference type="EMBL" id="JAFMYU010000010">
    <property type="protein sequence ID" value="MBO0932104.1"/>
    <property type="molecule type" value="Genomic_DNA"/>
</dbReference>
<dbReference type="GO" id="GO:0033104">
    <property type="term" value="C:type VI protein secretion system complex"/>
    <property type="evidence" value="ECO:0007669"/>
    <property type="project" value="InterPro"/>
</dbReference>
<keyword evidence="2" id="KW-1185">Reference proteome</keyword>
<organism evidence="1 2">
    <name type="scientific">Fibrella aquatilis</name>
    <dbReference type="NCBI Taxonomy" id="2817059"/>
    <lineage>
        <taxon>Bacteria</taxon>
        <taxon>Pseudomonadati</taxon>
        <taxon>Bacteroidota</taxon>
        <taxon>Cytophagia</taxon>
        <taxon>Cytophagales</taxon>
        <taxon>Spirosomataceae</taxon>
        <taxon>Fibrella</taxon>
    </lineage>
</organism>
<sequence>MASFSAYLEVGGSRYPLTYYDLFIHQQTDALGRPASLTQGGTITVELHSPPQTDTVLTDWMLSPTRQHDGFVHLYREDSKAKLKTVSFFNAYCVDMGVHFSASGSGPMLTSIVISPQRVAVGAVVHDNNWPVESHGAGITHTPPTPPKEPSALSEGLHTLLDVVGMIPVVGELADGANALMYAAEGNYAEAGMAAAAMIPLAGNVAGAAKLAKRFGKLVGNTKLLNRITGKAKKGITLFREGLEGVEKASKALIDKVASKRTVVIAKEGTDDFAYLEWMKAEANVGGETMEHILLKENPSKAALLEEFLHGTQHKLGMIKGDMDIPFAEWHVKDFMIRHKKILGLIDEDVDILKTLRDRDFSILQQAKNR</sequence>
<dbReference type="Pfam" id="PF17642">
    <property type="entry name" value="TssD"/>
    <property type="match status" value="1"/>
</dbReference>
<dbReference type="Proteomes" id="UP000664795">
    <property type="component" value="Unassembled WGS sequence"/>
</dbReference>
<protein>
    <submittedName>
        <fullName evidence="1">Uncharacterized protein</fullName>
    </submittedName>
</protein>
<proteinExistence type="predicted"/>
<dbReference type="RefSeq" id="WP_207336074.1">
    <property type="nucleotide sequence ID" value="NZ_JAFMYU010000010.1"/>
</dbReference>
<accession>A0A939G4S5</accession>
<comment type="caution">
    <text evidence="1">The sequence shown here is derived from an EMBL/GenBank/DDBJ whole genome shotgun (WGS) entry which is preliminary data.</text>
</comment>